<dbReference type="Gene3D" id="3.40.50.2000">
    <property type="entry name" value="Glycogen Phosphorylase B"/>
    <property type="match status" value="1"/>
</dbReference>
<dbReference type="PANTHER" id="PTHR43025">
    <property type="entry name" value="MONOGALACTOSYLDIACYLGLYCEROL SYNTHASE"/>
    <property type="match status" value="1"/>
</dbReference>
<evidence type="ECO:0000313" key="1">
    <source>
        <dbReference type="EMBL" id="OGC51522.1"/>
    </source>
</evidence>
<dbReference type="SUPFAM" id="SSF53756">
    <property type="entry name" value="UDP-Glycosyltransferase/glycogen phosphorylase"/>
    <property type="match status" value="1"/>
</dbReference>
<evidence type="ECO:0000313" key="2">
    <source>
        <dbReference type="Proteomes" id="UP000177371"/>
    </source>
</evidence>
<dbReference type="AlphaFoldDB" id="A0A1F4V2Z0"/>
<proteinExistence type="predicted"/>
<organism evidence="1 2">
    <name type="scientific">candidate division WWE3 bacterium RBG_16_37_10</name>
    <dbReference type="NCBI Taxonomy" id="1802610"/>
    <lineage>
        <taxon>Bacteria</taxon>
        <taxon>Katanobacteria</taxon>
    </lineage>
</organism>
<dbReference type="STRING" id="1802610.A2W32_04555"/>
<dbReference type="PANTHER" id="PTHR43025:SF3">
    <property type="entry name" value="MONOGALACTOSYLDIACYLGLYCEROL SYNTHASE 1, CHLOROPLASTIC"/>
    <property type="match status" value="1"/>
</dbReference>
<protein>
    <submittedName>
        <fullName evidence="1">Uncharacterized protein</fullName>
    </submittedName>
</protein>
<name>A0A1F4V2Z0_UNCKA</name>
<dbReference type="EMBL" id="MEUT01000019">
    <property type="protein sequence ID" value="OGC51522.1"/>
    <property type="molecule type" value="Genomic_DNA"/>
</dbReference>
<comment type="caution">
    <text evidence="1">The sequence shown here is derived from an EMBL/GenBank/DDBJ whole genome shotgun (WGS) entry which is preliminary data.</text>
</comment>
<gene>
    <name evidence="1" type="ORF">A2W32_04555</name>
</gene>
<dbReference type="Proteomes" id="UP000177371">
    <property type="component" value="Unassembled WGS sequence"/>
</dbReference>
<dbReference type="InterPro" id="IPR050519">
    <property type="entry name" value="Glycosyltransf_28_UgtP"/>
</dbReference>
<sequence>MPIKEKRKKIAILTAMGGYGHLSYAFAYDYWLSLWGYQTEIFNVGLTGNQEIYKLLLKKPFAYKSFFMLSNMMDISNILVKRISGQLEKKLENLLPKYNEFDAVISTHPLIHPNKGKKNFVVLLDPFLHSTYFANPQPDYYLSIWKESDRFIEKYKIDKQKVLHIGPLLRPAFYKYSSKLQSGEDKMLFKKDLHVEKYKKVCLLMAGGLWINRAWNYMEILSKKSEDSNVLFVFLCGKNDEFRKEATSEYGKNELFKFLSWQDEESVAKWMGASDLAVVFSIAQMGIEAGIMGVPILIFNYIHGQEGAYVDLLEKHGVAKHIEGNSSEKVDYLISELNHLSKYDDSLYKWQKFLKSTPGRMHGVINHYLN</sequence>
<accession>A0A1F4V2Z0</accession>
<reference evidence="1 2" key="1">
    <citation type="journal article" date="2016" name="Nat. Commun.">
        <title>Thousands of microbial genomes shed light on interconnected biogeochemical processes in an aquifer system.</title>
        <authorList>
            <person name="Anantharaman K."/>
            <person name="Brown C.T."/>
            <person name="Hug L.A."/>
            <person name="Sharon I."/>
            <person name="Castelle C.J."/>
            <person name="Probst A.J."/>
            <person name="Thomas B.C."/>
            <person name="Singh A."/>
            <person name="Wilkins M.J."/>
            <person name="Karaoz U."/>
            <person name="Brodie E.L."/>
            <person name="Williams K.H."/>
            <person name="Hubbard S.S."/>
            <person name="Banfield J.F."/>
        </authorList>
    </citation>
    <scope>NUCLEOTIDE SEQUENCE [LARGE SCALE GENOMIC DNA]</scope>
</reference>